<dbReference type="EMBL" id="AP026560">
    <property type="protein sequence ID" value="BDP43024.1"/>
    <property type="molecule type" value="Genomic_DNA"/>
</dbReference>
<keyword evidence="2" id="KW-0378">Hydrolase</keyword>
<proteinExistence type="predicted"/>
<sequence length="301" mass="32128">MKCVVLSLFLSSAALAATPPVPPVETPPSTPLAQAQPNAEVALPEPLRFPHPLGDAFLFRPAACTPACPLVMVSHSRGMTSELSLTRPHLRSLYARLLGAGYAVLVSNDAGATTWGAPQALTYLADMRSRAIRTFPFNGRTYNFGYSMGGLPALLTAFYPVYPVSGVVLLDAEVNLREVWQGSNATFRADIAAAHGVIQGAPLPPRRDPFNDFNSPQSAQVPILVAGSPEDQVVPFARHGEAIFARTTSPESRLVRLTGPHLGGSHFGDVLVNEMLAFLNRLEERVTPDQGILPGKTGEGN</sequence>
<dbReference type="GO" id="GO:0016787">
    <property type="term" value="F:hydrolase activity"/>
    <property type="evidence" value="ECO:0007669"/>
    <property type="project" value="UniProtKB-KW"/>
</dbReference>
<gene>
    <name evidence="2" type="ORF">DAETH_29930</name>
</gene>
<name>A0ABN6RJI9_9DEIO</name>
<organism evidence="2 3">
    <name type="scientific">Deinococcus aetherius</name>
    <dbReference type="NCBI Taxonomy" id="200252"/>
    <lineage>
        <taxon>Bacteria</taxon>
        <taxon>Thermotogati</taxon>
        <taxon>Deinococcota</taxon>
        <taxon>Deinococci</taxon>
        <taxon>Deinococcales</taxon>
        <taxon>Deinococcaceae</taxon>
        <taxon>Deinococcus</taxon>
    </lineage>
</organism>
<dbReference type="Gene3D" id="3.40.50.1820">
    <property type="entry name" value="alpha/beta hydrolase"/>
    <property type="match status" value="1"/>
</dbReference>
<protein>
    <submittedName>
        <fullName evidence="2">Alpha/beta hydrolase</fullName>
    </submittedName>
</protein>
<keyword evidence="3" id="KW-1185">Reference proteome</keyword>
<keyword evidence="1" id="KW-0732">Signal</keyword>
<accession>A0ABN6RJI9</accession>
<dbReference type="RefSeq" id="WP_264775696.1">
    <property type="nucleotide sequence ID" value="NZ_AP026560.1"/>
</dbReference>
<feature type="chain" id="PRO_5046571924" evidence="1">
    <location>
        <begin position="17"/>
        <end position="301"/>
    </location>
</feature>
<evidence type="ECO:0000256" key="1">
    <source>
        <dbReference type="SAM" id="SignalP"/>
    </source>
</evidence>
<dbReference type="SUPFAM" id="SSF53474">
    <property type="entry name" value="alpha/beta-Hydrolases"/>
    <property type="match status" value="1"/>
</dbReference>
<evidence type="ECO:0000313" key="2">
    <source>
        <dbReference type="EMBL" id="BDP43024.1"/>
    </source>
</evidence>
<reference evidence="2" key="1">
    <citation type="submission" date="2022-07" db="EMBL/GenBank/DDBJ databases">
        <title>Complete Genome Sequence of the Radioresistant Bacterium Deinococcus aetherius ST0316, Isolated from the Air Dust collected in Lower Stratosphere above Japan.</title>
        <authorList>
            <person name="Satoh K."/>
            <person name="Hagiwara K."/>
            <person name="Katsumata K."/>
            <person name="Kubo A."/>
            <person name="Yokobori S."/>
            <person name="Yamagishi A."/>
            <person name="Oono Y."/>
            <person name="Narumi I."/>
        </authorList>
    </citation>
    <scope>NUCLEOTIDE SEQUENCE</scope>
    <source>
        <strain evidence="2">ST0316</strain>
    </source>
</reference>
<evidence type="ECO:0000313" key="3">
    <source>
        <dbReference type="Proteomes" id="UP001064971"/>
    </source>
</evidence>
<feature type="signal peptide" evidence="1">
    <location>
        <begin position="1"/>
        <end position="16"/>
    </location>
</feature>
<dbReference type="InterPro" id="IPR029058">
    <property type="entry name" value="AB_hydrolase_fold"/>
</dbReference>
<dbReference type="Proteomes" id="UP001064971">
    <property type="component" value="Chromosome"/>
</dbReference>